<organism evidence="1 2">
    <name type="scientific">Klebsiella phage vB_KpM_FBKp24</name>
    <dbReference type="NCBI Taxonomy" id="2801834"/>
    <lineage>
        <taxon>Viruses</taxon>
        <taxon>Duplodnaviria</taxon>
        <taxon>Heunggongvirae</taxon>
        <taxon>Uroviricota</taxon>
        <taxon>Caudoviricetes</taxon>
        <taxon>Chimalliviridae</taxon>
        <taxon>Maaswegvirus</taxon>
        <taxon>Maaswegvirus Kp24</taxon>
    </lineage>
</organism>
<keyword evidence="2" id="KW-1185">Reference proteome</keyword>
<accession>A0A7U0GBP9</accession>
<gene>
    <name evidence="1" type="ORF">vBKpMFBKp24_030</name>
</gene>
<evidence type="ECO:0000313" key="1">
    <source>
        <dbReference type="EMBL" id="QQV92266.1"/>
    </source>
</evidence>
<evidence type="ECO:0000313" key="2">
    <source>
        <dbReference type="Proteomes" id="UP000596381"/>
    </source>
</evidence>
<dbReference type="Proteomes" id="UP000596381">
    <property type="component" value="Segment"/>
</dbReference>
<proteinExistence type="predicted"/>
<sequence length="120" mass="13857">MGNLAAKVALRRAYDLDNQIYTEHVDAKEPFSLIAMHSAEAAANKGKWDDLLEKYHTHQIKAYFNYTFTEWVNQPNDLVEKQINISIRWREREVGVKDEETKELEAQLAKNGVPIPQSNV</sequence>
<dbReference type="EMBL" id="MW394391">
    <property type="protein sequence ID" value="QQV92266.1"/>
    <property type="molecule type" value="Genomic_DNA"/>
</dbReference>
<reference evidence="1 2" key="1">
    <citation type="submission" date="2020-12" db="EMBL/GenBank/DDBJ databases">
        <title>Genomic characterization of four novel bacteriophages infecting Klebsiella pneumoniae.</title>
        <authorList>
            <person name="Estrada Bonilla B."/>
            <person name="Costa A.R."/>
            <person name="van Rossum T."/>
            <person name="Hagedoorn S."/>
            <person name="Wallinga H."/>
            <person name="Xiao M."/>
            <person name="Song W."/>
            <person name="Haas P.-J."/>
            <person name="Nobrega F.L."/>
            <person name="Brouns S.J.J."/>
        </authorList>
    </citation>
    <scope>NUCLEOTIDE SEQUENCE [LARGE SCALE GENOMIC DNA]</scope>
</reference>
<protein>
    <submittedName>
        <fullName evidence="1">Uncharacterized protein</fullName>
    </submittedName>
</protein>
<name>A0A7U0GBP9_9CAUD</name>